<feature type="non-terminal residue" evidence="1">
    <location>
        <position position="44"/>
    </location>
</feature>
<evidence type="ECO:0000313" key="1">
    <source>
        <dbReference type="EMBL" id="CAB06412.1"/>
    </source>
</evidence>
<proteinExistence type="predicted"/>
<gene>
    <name evidence="1" type="primary">NS4</name>
</gene>
<reference evidence="1" key="1">
    <citation type="journal article" date="1997" name="J. Gen. Virol.">
        <title>Long-term evolution of the 5'UTR and a region of NS4 containing a CTL e epitope of hepatitis C virus in two haemophilic patients.</title>
        <authorList>
            <person name="Devereux H.L."/>
            <person name="Brown D."/>
            <person name="Dusheiko G.M."/>
            <person name="Emery V.C."/>
            <person name="Lee C.A."/>
        </authorList>
    </citation>
    <scope>NUCLEOTIDE SEQUENCE</scope>
</reference>
<dbReference type="EMBL" id="Z84360">
    <property type="protein sequence ID" value="CAB06412.1"/>
    <property type="molecule type" value="Genomic_RNA"/>
</dbReference>
<feature type="non-terminal residue" evidence="1">
    <location>
        <position position="1"/>
    </location>
</feature>
<protein>
    <submittedName>
        <fullName evidence="1">NS4 protein</fullName>
    </submittedName>
</protein>
<accession>P87882</accession>
<organism evidence="1">
    <name type="scientific">Hepacivirus hominis</name>
    <dbReference type="NCBI Taxonomy" id="3052230"/>
    <lineage>
        <taxon>Viruses</taxon>
        <taxon>Riboviria</taxon>
        <taxon>Orthornavirae</taxon>
        <taxon>Kitrinoviricota</taxon>
        <taxon>Flasuviricetes</taxon>
        <taxon>Amarillovirales</taxon>
        <taxon>Flaviviridae</taxon>
        <taxon>Hepacivirus</taxon>
    </lineage>
</organism>
<name>P87882_9HEPC</name>
<sequence length="44" mass="4651">LMAFTASITARSPPSLPSCLTSWGDGWPPNSLLPALLRLSWAPA</sequence>